<comment type="caution">
    <text evidence="1">The sequence shown here is derived from an EMBL/GenBank/DDBJ whole genome shotgun (WGS) entry which is preliminary data.</text>
</comment>
<dbReference type="Proteomes" id="UP000241769">
    <property type="component" value="Unassembled WGS sequence"/>
</dbReference>
<organism evidence="1 2">
    <name type="scientific">Planoprotostelium fungivorum</name>
    <dbReference type="NCBI Taxonomy" id="1890364"/>
    <lineage>
        <taxon>Eukaryota</taxon>
        <taxon>Amoebozoa</taxon>
        <taxon>Evosea</taxon>
        <taxon>Variosea</taxon>
        <taxon>Cavosteliida</taxon>
        <taxon>Cavosteliaceae</taxon>
        <taxon>Planoprotostelium</taxon>
    </lineage>
</organism>
<dbReference type="InParanoid" id="A0A2P6NXD2"/>
<dbReference type="AlphaFoldDB" id="A0A2P6NXD2"/>
<evidence type="ECO:0000313" key="2">
    <source>
        <dbReference type="Proteomes" id="UP000241769"/>
    </source>
</evidence>
<evidence type="ECO:0000313" key="1">
    <source>
        <dbReference type="EMBL" id="PRP88614.1"/>
    </source>
</evidence>
<reference evidence="1 2" key="1">
    <citation type="journal article" date="2018" name="Genome Biol. Evol.">
        <title>Multiple Roots of Fruiting Body Formation in Amoebozoa.</title>
        <authorList>
            <person name="Hillmann F."/>
            <person name="Forbes G."/>
            <person name="Novohradska S."/>
            <person name="Ferling I."/>
            <person name="Riege K."/>
            <person name="Groth M."/>
            <person name="Westermann M."/>
            <person name="Marz M."/>
            <person name="Spaller T."/>
            <person name="Winckler T."/>
            <person name="Schaap P."/>
            <person name="Glockner G."/>
        </authorList>
    </citation>
    <scope>NUCLEOTIDE SEQUENCE [LARGE SCALE GENOMIC DNA]</scope>
    <source>
        <strain evidence="1 2">Jena</strain>
    </source>
</reference>
<sequence length="91" mass="10554">MSTGFRGRGVLATASTAFPSRPSYVLSSNAECDCTLEKSPGLKQKYLSPDRMLDLYMRNQYWKRTREVGYYTLHSATYMEQLNEDLLIHRH</sequence>
<keyword evidence="2" id="KW-1185">Reference proteome</keyword>
<gene>
    <name evidence="1" type="ORF">PROFUN_03025</name>
</gene>
<proteinExistence type="predicted"/>
<accession>A0A2P6NXD2</accession>
<dbReference type="EMBL" id="MDYQ01000009">
    <property type="protein sequence ID" value="PRP88614.1"/>
    <property type="molecule type" value="Genomic_DNA"/>
</dbReference>
<name>A0A2P6NXD2_9EUKA</name>
<protein>
    <submittedName>
        <fullName evidence="1">Uncharacterized protein</fullName>
    </submittedName>
</protein>